<dbReference type="GO" id="GO:0051213">
    <property type="term" value="F:dioxygenase activity"/>
    <property type="evidence" value="ECO:0007669"/>
    <property type="project" value="UniProtKB-KW"/>
</dbReference>
<dbReference type="SUPFAM" id="SSF51182">
    <property type="entry name" value="RmlC-like cupins"/>
    <property type="match status" value="1"/>
</dbReference>
<name>A0A840NHC2_9PSEU</name>
<comment type="caution">
    <text evidence="1">The sequence shown here is derived from an EMBL/GenBank/DDBJ whole genome shotgun (WGS) entry which is preliminary data.</text>
</comment>
<protein>
    <submittedName>
        <fullName evidence="1">Quercetin dioxygenase-like cupin family protein</fullName>
    </submittedName>
</protein>
<proteinExistence type="predicted"/>
<keyword evidence="1" id="KW-0560">Oxidoreductase</keyword>
<keyword evidence="1" id="KW-0223">Dioxygenase</keyword>
<accession>A0A840NHC2</accession>
<dbReference type="InterPro" id="IPR014710">
    <property type="entry name" value="RmlC-like_jellyroll"/>
</dbReference>
<dbReference type="PANTHER" id="PTHR37694:SF1">
    <property type="entry name" value="SLR8022 PROTEIN"/>
    <property type="match status" value="1"/>
</dbReference>
<dbReference type="EMBL" id="JACHIV010000001">
    <property type="protein sequence ID" value="MBB5067657.1"/>
    <property type="molecule type" value="Genomic_DNA"/>
</dbReference>
<dbReference type="AlphaFoldDB" id="A0A840NHC2"/>
<dbReference type="Proteomes" id="UP000580474">
    <property type="component" value="Unassembled WGS sequence"/>
</dbReference>
<dbReference type="Gene3D" id="2.60.120.10">
    <property type="entry name" value="Jelly Rolls"/>
    <property type="match status" value="1"/>
</dbReference>
<keyword evidence="2" id="KW-1185">Reference proteome</keyword>
<evidence type="ECO:0000313" key="2">
    <source>
        <dbReference type="Proteomes" id="UP000580474"/>
    </source>
</evidence>
<evidence type="ECO:0000313" key="1">
    <source>
        <dbReference type="EMBL" id="MBB5067657.1"/>
    </source>
</evidence>
<dbReference type="RefSeq" id="WP_184477331.1">
    <property type="nucleotide sequence ID" value="NZ_JACHIV010000001.1"/>
</dbReference>
<dbReference type="InterPro" id="IPR011051">
    <property type="entry name" value="RmlC_Cupin_sf"/>
</dbReference>
<sequence length="111" mass="11376">MATTSLTELAAERLSAARRSRAGRATSTVHGGSEHALRQVLLALTAGSALADHESPGEATLQVLQGSVRLTTESDSLAAAEGDHLTLPRERHGLAAVSDAVVLLTVIAPTS</sequence>
<organism evidence="1 2">
    <name type="scientific">Saccharopolyspora gloriosae</name>
    <dbReference type="NCBI Taxonomy" id="455344"/>
    <lineage>
        <taxon>Bacteria</taxon>
        <taxon>Bacillati</taxon>
        <taxon>Actinomycetota</taxon>
        <taxon>Actinomycetes</taxon>
        <taxon>Pseudonocardiales</taxon>
        <taxon>Pseudonocardiaceae</taxon>
        <taxon>Saccharopolyspora</taxon>
    </lineage>
</organism>
<dbReference type="PANTHER" id="PTHR37694">
    <property type="entry name" value="SLR8022 PROTEIN"/>
    <property type="match status" value="1"/>
</dbReference>
<reference evidence="1 2" key="1">
    <citation type="submission" date="2020-08" db="EMBL/GenBank/DDBJ databases">
        <title>Sequencing the genomes of 1000 actinobacteria strains.</title>
        <authorList>
            <person name="Klenk H.-P."/>
        </authorList>
    </citation>
    <scope>NUCLEOTIDE SEQUENCE [LARGE SCALE GENOMIC DNA]</scope>
    <source>
        <strain evidence="1 2">DSM 45582</strain>
    </source>
</reference>
<gene>
    <name evidence="1" type="ORF">BJ969_000745</name>
</gene>